<accession>A0A517YEW6</accession>
<evidence type="ECO:0000256" key="4">
    <source>
        <dbReference type="ARBA" id="ARBA00022763"/>
    </source>
</evidence>
<dbReference type="FunFam" id="1.10.340.30:FF:000001">
    <property type="entry name" value="Endonuclease III"/>
    <property type="match status" value="1"/>
</dbReference>
<dbReference type="GO" id="GO:0006285">
    <property type="term" value="P:base-excision repair, AP site formation"/>
    <property type="evidence" value="ECO:0007669"/>
    <property type="project" value="TreeGrafter"/>
</dbReference>
<dbReference type="GO" id="GO:0051539">
    <property type="term" value="F:4 iron, 4 sulfur cluster binding"/>
    <property type="evidence" value="ECO:0007669"/>
    <property type="project" value="UniProtKB-UniRule"/>
</dbReference>
<keyword evidence="11 12" id="KW-0326">Glycosidase</keyword>
<dbReference type="InterPro" id="IPR003651">
    <property type="entry name" value="Endonuclease3_FeS-loop_motif"/>
</dbReference>
<keyword evidence="9 12" id="KW-0234">DNA repair</keyword>
<evidence type="ECO:0000256" key="11">
    <source>
        <dbReference type="ARBA" id="ARBA00023295"/>
    </source>
</evidence>
<dbReference type="InterPro" id="IPR023170">
    <property type="entry name" value="HhH_base_excis_C"/>
</dbReference>
<evidence type="ECO:0000256" key="5">
    <source>
        <dbReference type="ARBA" id="ARBA00022801"/>
    </source>
</evidence>
<sequence>MTPPPVAQTKRQAAKVVKALAQGYPNAECALVHDSPFQLLIATILSAQCTDERVNIVTKGLFAQCSTPQAIVDLPIAKLEKAIQSAGFFRMKAKNIKGCCQQLAEKHGGEVPRTLEELVQLPGVGRKTANVVLGTSFGIPSGIVVDTHVTRLTNRLGLTTNQDAVKIEKDLMPIVPKKDWIDFSHRLIHHGRRICKARKPLCNDCLMLKFCPQVGVEQIGAKKEE</sequence>
<keyword evidence="8 12" id="KW-0238">DNA-binding</keyword>
<keyword evidence="5 12" id="KW-0378">Hydrolase</keyword>
<dbReference type="InterPro" id="IPR005759">
    <property type="entry name" value="Nth"/>
</dbReference>
<feature type="domain" description="HhH-GPD" evidence="13">
    <location>
        <begin position="45"/>
        <end position="193"/>
    </location>
</feature>
<keyword evidence="3 12" id="KW-0479">Metal-binding</keyword>
<keyword evidence="10 12" id="KW-0456">Lyase</keyword>
<organism evidence="14 15">
    <name type="scientific">Anatilimnocola aggregata</name>
    <dbReference type="NCBI Taxonomy" id="2528021"/>
    <lineage>
        <taxon>Bacteria</taxon>
        <taxon>Pseudomonadati</taxon>
        <taxon>Planctomycetota</taxon>
        <taxon>Planctomycetia</taxon>
        <taxon>Pirellulales</taxon>
        <taxon>Pirellulaceae</taxon>
        <taxon>Anatilimnocola</taxon>
    </lineage>
</organism>
<proteinExistence type="inferred from homology"/>
<comment type="similarity">
    <text evidence="1 12">Belongs to the Nth/MutY family.</text>
</comment>
<dbReference type="EMBL" id="CP036274">
    <property type="protein sequence ID" value="QDU28751.1"/>
    <property type="molecule type" value="Genomic_DNA"/>
</dbReference>
<dbReference type="SUPFAM" id="SSF48150">
    <property type="entry name" value="DNA-glycosylase"/>
    <property type="match status" value="1"/>
</dbReference>
<comment type="catalytic activity">
    <reaction evidence="12">
        <text>2'-deoxyribonucleotide-(2'-deoxyribose 5'-phosphate)-2'-deoxyribonucleotide-DNA = a 3'-end 2'-deoxyribonucleotide-(2,3-dehydro-2,3-deoxyribose 5'-phosphate)-DNA + a 5'-end 5'-phospho-2'-deoxyribonucleoside-DNA + H(+)</text>
        <dbReference type="Rhea" id="RHEA:66592"/>
        <dbReference type="Rhea" id="RHEA-COMP:13180"/>
        <dbReference type="Rhea" id="RHEA-COMP:16897"/>
        <dbReference type="Rhea" id="RHEA-COMP:17067"/>
        <dbReference type="ChEBI" id="CHEBI:15378"/>
        <dbReference type="ChEBI" id="CHEBI:136412"/>
        <dbReference type="ChEBI" id="CHEBI:157695"/>
        <dbReference type="ChEBI" id="CHEBI:167181"/>
        <dbReference type="EC" id="4.2.99.18"/>
    </reaction>
</comment>
<comment type="cofactor">
    <cofactor evidence="12">
        <name>[4Fe-4S] cluster</name>
        <dbReference type="ChEBI" id="CHEBI:49883"/>
    </cofactor>
    <text evidence="12">Binds 1 [4Fe-4S] cluster.</text>
</comment>
<dbReference type="PANTHER" id="PTHR10359:SF18">
    <property type="entry name" value="ENDONUCLEASE III"/>
    <property type="match status" value="1"/>
</dbReference>
<dbReference type="Pfam" id="PF00730">
    <property type="entry name" value="HhH-GPD"/>
    <property type="match status" value="1"/>
</dbReference>
<dbReference type="InterPro" id="IPR004036">
    <property type="entry name" value="Endonuclease-III-like_CS2"/>
</dbReference>
<comment type="function">
    <text evidence="12">DNA repair enzyme that has both DNA N-glycosylase activity and AP-lyase activity. The DNA N-glycosylase activity releases various damaged pyrimidines from DNA by cleaving the N-glycosidic bond, leaving an AP (apurinic/apyrimidinic) site. The AP-lyase activity cleaves the phosphodiester bond 3' to the AP site by a beta-elimination, leaving a 3'-terminal unsaturated sugar and a product with a terminal 5'-phosphate.</text>
</comment>
<dbReference type="GO" id="GO:0140078">
    <property type="term" value="F:class I DNA-(apurinic or apyrimidinic site) endonuclease activity"/>
    <property type="evidence" value="ECO:0007669"/>
    <property type="project" value="UniProtKB-EC"/>
</dbReference>
<dbReference type="AlphaFoldDB" id="A0A517YEW6"/>
<keyword evidence="15" id="KW-1185">Reference proteome</keyword>
<dbReference type="Gene3D" id="1.10.340.30">
    <property type="entry name" value="Hypothetical protein, domain 2"/>
    <property type="match status" value="1"/>
</dbReference>
<evidence type="ECO:0000256" key="2">
    <source>
        <dbReference type="ARBA" id="ARBA00022485"/>
    </source>
</evidence>
<protein>
    <recommendedName>
        <fullName evidence="12">Endonuclease III</fullName>
        <ecNumber evidence="12">4.2.99.18</ecNumber>
    </recommendedName>
    <alternativeName>
        <fullName evidence="12">DNA-(apurinic or apyrimidinic site) lyase</fullName>
    </alternativeName>
</protein>
<gene>
    <name evidence="14" type="primary">pdg</name>
    <name evidence="12" type="synonym">nth</name>
    <name evidence="14" type="ORF">ETAA8_38560</name>
</gene>
<evidence type="ECO:0000259" key="13">
    <source>
        <dbReference type="SMART" id="SM00478"/>
    </source>
</evidence>
<dbReference type="PANTHER" id="PTHR10359">
    <property type="entry name" value="A/G-SPECIFIC ADENINE GLYCOSYLASE/ENDONUCLEASE III"/>
    <property type="match status" value="1"/>
</dbReference>
<dbReference type="InterPro" id="IPR011257">
    <property type="entry name" value="DNA_glycosylase"/>
</dbReference>
<name>A0A517YEW6_9BACT</name>
<dbReference type="InterPro" id="IPR004035">
    <property type="entry name" value="Endouclease-III_FeS-bd_BS"/>
</dbReference>
<dbReference type="GO" id="GO:0046872">
    <property type="term" value="F:metal ion binding"/>
    <property type="evidence" value="ECO:0007669"/>
    <property type="project" value="UniProtKB-KW"/>
</dbReference>
<feature type="binding site" evidence="12">
    <location>
        <position position="195"/>
    </location>
    <ligand>
        <name>[4Fe-4S] cluster</name>
        <dbReference type="ChEBI" id="CHEBI:49883"/>
    </ligand>
</feature>
<dbReference type="KEGG" id="aagg:ETAA8_38560"/>
<dbReference type="OrthoDB" id="9800977at2"/>
<evidence type="ECO:0000256" key="6">
    <source>
        <dbReference type="ARBA" id="ARBA00023004"/>
    </source>
</evidence>
<dbReference type="InterPro" id="IPR003265">
    <property type="entry name" value="HhH-GPD_domain"/>
</dbReference>
<evidence type="ECO:0000256" key="9">
    <source>
        <dbReference type="ARBA" id="ARBA00023204"/>
    </source>
</evidence>
<dbReference type="InterPro" id="IPR000445">
    <property type="entry name" value="HhH_motif"/>
</dbReference>
<dbReference type="Proteomes" id="UP000315017">
    <property type="component" value="Chromosome"/>
</dbReference>
<evidence type="ECO:0000256" key="1">
    <source>
        <dbReference type="ARBA" id="ARBA00008343"/>
    </source>
</evidence>
<evidence type="ECO:0000313" key="15">
    <source>
        <dbReference type="Proteomes" id="UP000315017"/>
    </source>
</evidence>
<dbReference type="Gene3D" id="1.10.1670.10">
    <property type="entry name" value="Helix-hairpin-Helix base-excision DNA repair enzymes (C-terminal)"/>
    <property type="match status" value="1"/>
</dbReference>
<keyword evidence="7 12" id="KW-0411">Iron-sulfur</keyword>
<dbReference type="GO" id="GO:0003677">
    <property type="term" value="F:DNA binding"/>
    <property type="evidence" value="ECO:0007669"/>
    <property type="project" value="UniProtKB-UniRule"/>
</dbReference>
<dbReference type="PIRSF" id="PIRSF001435">
    <property type="entry name" value="Nth"/>
    <property type="match status" value="1"/>
</dbReference>
<dbReference type="SMART" id="SM00478">
    <property type="entry name" value="ENDO3c"/>
    <property type="match status" value="1"/>
</dbReference>
<feature type="binding site" evidence="12">
    <location>
        <position position="211"/>
    </location>
    <ligand>
        <name>[4Fe-4S] cluster</name>
        <dbReference type="ChEBI" id="CHEBI:49883"/>
    </ligand>
</feature>
<reference evidence="14 15" key="1">
    <citation type="submission" date="2019-02" db="EMBL/GenBank/DDBJ databases">
        <title>Deep-cultivation of Planctomycetes and their phenomic and genomic characterization uncovers novel biology.</title>
        <authorList>
            <person name="Wiegand S."/>
            <person name="Jogler M."/>
            <person name="Boedeker C."/>
            <person name="Pinto D."/>
            <person name="Vollmers J."/>
            <person name="Rivas-Marin E."/>
            <person name="Kohn T."/>
            <person name="Peeters S.H."/>
            <person name="Heuer A."/>
            <person name="Rast P."/>
            <person name="Oberbeckmann S."/>
            <person name="Bunk B."/>
            <person name="Jeske O."/>
            <person name="Meyerdierks A."/>
            <person name="Storesund J.E."/>
            <person name="Kallscheuer N."/>
            <person name="Luecker S."/>
            <person name="Lage O.M."/>
            <person name="Pohl T."/>
            <person name="Merkel B.J."/>
            <person name="Hornburger P."/>
            <person name="Mueller R.-W."/>
            <person name="Bruemmer F."/>
            <person name="Labrenz M."/>
            <person name="Spormann A.M."/>
            <person name="Op den Camp H."/>
            <person name="Overmann J."/>
            <person name="Amann R."/>
            <person name="Jetten M.S.M."/>
            <person name="Mascher T."/>
            <person name="Medema M.H."/>
            <person name="Devos D.P."/>
            <person name="Kaster A.-K."/>
            <person name="Ovreas L."/>
            <person name="Rohde M."/>
            <person name="Galperin M.Y."/>
            <person name="Jogler C."/>
        </authorList>
    </citation>
    <scope>NUCLEOTIDE SEQUENCE [LARGE SCALE GENOMIC DNA]</scope>
    <source>
        <strain evidence="14 15">ETA_A8</strain>
    </source>
</reference>
<keyword evidence="2 12" id="KW-0004">4Fe-4S</keyword>
<feature type="binding site" evidence="12">
    <location>
        <position position="205"/>
    </location>
    <ligand>
        <name>[4Fe-4S] cluster</name>
        <dbReference type="ChEBI" id="CHEBI:49883"/>
    </ligand>
</feature>
<feature type="binding site" evidence="12">
    <location>
        <position position="202"/>
    </location>
    <ligand>
        <name>[4Fe-4S] cluster</name>
        <dbReference type="ChEBI" id="CHEBI:49883"/>
    </ligand>
</feature>
<evidence type="ECO:0000256" key="8">
    <source>
        <dbReference type="ARBA" id="ARBA00023125"/>
    </source>
</evidence>
<dbReference type="EC" id="4.2.99.18" evidence="12"/>
<dbReference type="PROSITE" id="PS01155">
    <property type="entry name" value="ENDONUCLEASE_III_2"/>
    <property type="match status" value="1"/>
</dbReference>
<dbReference type="RefSeq" id="WP_145091554.1">
    <property type="nucleotide sequence ID" value="NZ_CP036274.1"/>
</dbReference>
<dbReference type="SMART" id="SM00525">
    <property type="entry name" value="FES"/>
    <property type="match status" value="1"/>
</dbReference>
<evidence type="ECO:0000256" key="7">
    <source>
        <dbReference type="ARBA" id="ARBA00023014"/>
    </source>
</evidence>
<evidence type="ECO:0000256" key="3">
    <source>
        <dbReference type="ARBA" id="ARBA00022723"/>
    </source>
</evidence>
<dbReference type="HAMAP" id="MF_00942">
    <property type="entry name" value="Nth"/>
    <property type="match status" value="1"/>
</dbReference>
<dbReference type="NCBIfam" id="TIGR01083">
    <property type="entry name" value="nth"/>
    <property type="match status" value="1"/>
</dbReference>
<evidence type="ECO:0000256" key="10">
    <source>
        <dbReference type="ARBA" id="ARBA00023239"/>
    </source>
</evidence>
<keyword evidence="4 12" id="KW-0227">DNA damage</keyword>
<dbReference type="FunFam" id="1.10.1670.10:FF:000001">
    <property type="entry name" value="Endonuclease III"/>
    <property type="match status" value="1"/>
</dbReference>
<keyword evidence="6 12" id="KW-0408">Iron</keyword>
<dbReference type="CDD" id="cd00056">
    <property type="entry name" value="ENDO3c"/>
    <property type="match status" value="1"/>
</dbReference>
<evidence type="ECO:0000256" key="12">
    <source>
        <dbReference type="HAMAP-Rule" id="MF_00942"/>
    </source>
</evidence>
<dbReference type="PROSITE" id="PS00764">
    <property type="entry name" value="ENDONUCLEASE_III_1"/>
    <property type="match status" value="1"/>
</dbReference>
<evidence type="ECO:0000313" key="14">
    <source>
        <dbReference type="EMBL" id="QDU28751.1"/>
    </source>
</evidence>
<dbReference type="Pfam" id="PF00633">
    <property type="entry name" value="HHH"/>
    <property type="match status" value="1"/>
</dbReference>
<dbReference type="GO" id="GO:0019104">
    <property type="term" value="F:DNA N-glycosylase activity"/>
    <property type="evidence" value="ECO:0007669"/>
    <property type="project" value="UniProtKB-UniRule"/>
</dbReference>